<dbReference type="AlphaFoldDB" id="A0AAD9XP12"/>
<dbReference type="SUPFAM" id="SSF54236">
    <property type="entry name" value="Ubiquitin-like"/>
    <property type="match status" value="2"/>
</dbReference>
<dbReference type="GO" id="GO:0031593">
    <property type="term" value="F:polyubiquitin modification-dependent protein binding"/>
    <property type="evidence" value="ECO:0007669"/>
    <property type="project" value="TreeGrafter"/>
</dbReference>
<dbReference type="Gene3D" id="3.10.20.90">
    <property type="entry name" value="Phosphatidylinositol 3-kinase Catalytic Subunit, Chain A, domain 1"/>
    <property type="match status" value="2"/>
</dbReference>
<dbReference type="InterPro" id="IPR029071">
    <property type="entry name" value="Ubiquitin-like_domsf"/>
</dbReference>
<protein>
    <recommendedName>
        <fullName evidence="1">Ubiquitin-like domain-containing protein</fullName>
    </recommendedName>
</protein>
<dbReference type="Pfam" id="PF00240">
    <property type="entry name" value="ubiquitin"/>
    <property type="match status" value="2"/>
</dbReference>
<sequence>MAATVLFTITGGEVIPEIEMPVSATILELKKKIESVLNLKAERQTLRHDNEELNNDRTIAYYNFKKNVATLVLHFKPLSGKPKFNITVKDGDDEFNVKVKETTLIADLIKKIEKCTGYSIKYMNLYHLSTKIEEEDLPITAYYISEGSKIEVKYLRFY</sequence>
<dbReference type="CDD" id="cd17039">
    <property type="entry name" value="Ubl_ubiquitin_like"/>
    <property type="match status" value="2"/>
</dbReference>
<reference evidence="2" key="1">
    <citation type="journal article" date="2023" name="Plant J.">
        <title>Genome sequences and population genomics provide insights into the demographic history, inbreeding, and mutation load of two 'living fossil' tree species of Dipteronia.</title>
        <authorList>
            <person name="Feng Y."/>
            <person name="Comes H.P."/>
            <person name="Chen J."/>
            <person name="Zhu S."/>
            <person name="Lu R."/>
            <person name="Zhang X."/>
            <person name="Li P."/>
            <person name="Qiu J."/>
            <person name="Olsen K.M."/>
            <person name="Qiu Y."/>
        </authorList>
    </citation>
    <scope>NUCLEOTIDE SEQUENCE</scope>
    <source>
        <strain evidence="2">KIB01</strain>
    </source>
</reference>
<dbReference type="GO" id="GO:0043161">
    <property type="term" value="P:proteasome-mediated ubiquitin-dependent protein catabolic process"/>
    <property type="evidence" value="ECO:0007669"/>
    <property type="project" value="TreeGrafter"/>
</dbReference>
<dbReference type="SMART" id="SM00213">
    <property type="entry name" value="UBQ"/>
    <property type="match status" value="2"/>
</dbReference>
<proteinExistence type="predicted"/>
<dbReference type="GO" id="GO:0005829">
    <property type="term" value="C:cytosol"/>
    <property type="evidence" value="ECO:0007669"/>
    <property type="project" value="TreeGrafter"/>
</dbReference>
<dbReference type="PROSITE" id="PS50053">
    <property type="entry name" value="UBIQUITIN_2"/>
    <property type="match status" value="1"/>
</dbReference>
<evidence type="ECO:0000259" key="1">
    <source>
        <dbReference type="PROSITE" id="PS50053"/>
    </source>
</evidence>
<dbReference type="GO" id="GO:0070628">
    <property type="term" value="F:proteasome binding"/>
    <property type="evidence" value="ECO:0007669"/>
    <property type="project" value="TreeGrafter"/>
</dbReference>
<feature type="domain" description="Ubiquitin-like" evidence="1">
    <location>
        <begin position="3"/>
        <end position="67"/>
    </location>
</feature>
<name>A0AAD9XP12_9ROSI</name>
<dbReference type="Proteomes" id="UP001280121">
    <property type="component" value="Unassembled WGS sequence"/>
</dbReference>
<comment type="caution">
    <text evidence="2">The sequence shown here is derived from an EMBL/GenBank/DDBJ whole genome shotgun (WGS) entry which is preliminary data.</text>
</comment>
<dbReference type="PANTHER" id="PTHR10621">
    <property type="entry name" value="UV EXCISION REPAIR PROTEIN RAD23"/>
    <property type="match status" value="1"/>
</dbReference>
<accession>A0AAD9XP12</accession>
<dbReference type="PANTHER" id="PTHR10621:SF63">
    <property type="entry name" value="UBIQUITIN-LIKE DOMAIN-CONTAINING PROTEIN"/>
    <property type="match status" value="1"/>
</dbReference>
<dbReference type="GO" id="GO:0043130">
    <property type="term" value="F:ubiquitin binding"/>
    <property type="evidence" value="ECO:0007669"/>
    <property type="project" value="TreeGrafter"/>
</dbReference>
<dbReference type="EMBL" id="JANJYI010000001">
    <property type="protein sequence ID" value="KAK2662841.1"/>
    <property type="molecule type" value="Genomic_DNA"/>
</dbReference>
<gene>
    <name evidence="2" type="ORF">Ddye_001415</name>
</gene>
<dbReference type="InterPro" id="IPR000626">
    <property type="entry name" value="Ubiquitin-like_dom"/>
</dbReference>
<keyword evidence="3" id="KW-1185">Reference proteome</keyword>
<evidence type="ECO:0000313" key="2">
    <source>
        <dbReference type="EMBL" id="KAK2662841.1"/>
    </source>
</evidence>
<dbReference type="GO" id="GO:0005654">
    <property type="term" value="C:nucleoplasm"/>
    <property type="evidence" value="ECO:0007669"/>
    <property type="project" value="TreeGrafter"/>
</dbReference>
<evidence type="ECO:0000313" key="3">
    <source>
        <dbReference type="Proteomes" id="UP001280121"/>
    </source>
</evidence>
<organism evidence="2 3">
    <name type="scientific">Dipteronia dyeriana</name>
    <dbReference type="NCBI Taxonomy" id="168575"/>
    <lineage>
        <taxon>Eukaryota</taxon>
        <taxon>Viridiplantae</taxon>
        <taxon>Streptophyta</taxon>
        <taxon>Embryophyta</taxon>
        <taxon>Tracheophyta</taxon>
        <taxon>Spermatophyta</taxon>
        <taxon>Magnoliopsida</taxon>
        <taxon>eudicotyledons</taxon>
        <taxon>Gunneridae</taxon>
        <taxon>Pentapetalae</taxon>
        <taxon>rosids</taxon>
        <taxon>malvids</taxon>
        <taxon>Sapindales</taxon>
        <taxon>Sapindaceae</taxon>
        <taxon>Hippocastanoideae</taxon>
        <taxon>Acereae</taxon>
        <taxon>Dipteronia</taxon>
    </lineage>
</organism>